<dbReference type="InterPro" id="IPR015424">
    <property type="entry name" value="PyrdxlP-dep_Trfase"/>
</dbReference>
<dbReference type="GO" id="GO:0019752">
    <property type="term" value="P:carboxylic acid metabolic process"/>
    <property type="evidence" value="ECO:0007669"/>
    <property type="project" value="InterPro"/>
</dbReference>
<proteinExistence type="predicted"/>
<name>A0AAV9HZL1_9PEZI</name>
<evidence type="ECO:0000256" key="2">
    <source>
        <dbReference type="ARBA" id="ARBA00022898"/>
    </source>
</evidence>
<accession>A0AAV9HZL1</accession>
<comment type="cofactor">
    <cofactor evidence="1 4">
        <name>pyridoxal 5'-phosphate</name>
        <dbReference type="ChEBI" id="CHEBI:597326"/>
    </cofactor>
</comment>
<dbReference type="Pfam" id="PF00282">
    <property type="entry name" value="Pyridoxal_deC"/>
    <property type="match status" value="1"/>
</dbReference>
<dbReference type="Gene3D" id="3.40.640.10">
    <property type="entry name" value="Type I PLP-dependent aspartate aminotransferase-like (Major domain)"/>
    <property type="match status" value="1"/>
</dbReference>
<evidence type="ECO:0000256" key="3">
    <source>
        <dbReference type="ARBA" id="ARBA00023239"/>
    </source>
</evidence>
<keyword evidence="3" id="KW-0456">Lyase</keyword>
<organism evidence="5 6">
    <name type="scientific">Cladorrhinum samala</name>
    <dbReference type="NCBI Taxonomy" id="585594"/>
    <lineage>
        <taxon>Eukaryota</taxon>
        <taxon>Fungi</taxon>
        <taxon>Dikarya</taxon>
        <taxon>Ascomycota</taxon>
        <taxon>Pezizomycotina</taxon>
        <taxon>Sordariomycetes</taxon>
        <taxon>Sordariomycetidae</taxon>
        <taxon>Sordariales</taxon>
        <taxon>Podosporaceae</taxon>
        <taxon>Cladorrhinum</taxon>
    </lineage>
</organism>
<evidence type="ECO:0000256" key="4">
    <source>
        <dbReference type="PIRSR" id="PIRSR602129-50"/>
    </source>
</evidence>
<comment type="caution">
    <text evidence="5">The sequence shown here is derived from an EMBL/GenBank/DDBJ whole genome shotgun (WGS) entry which is preliminary data.</text>
</comment>
<dbReference type="PANTHER" id="PTHR42735">
    <property type="match status" value="1"/>
</dbReference>
<keyword evidence="2 4" id="KW-0663">Pyridoxal phosphate</keyword>
<gene>
    <name evidence="5" type="ORF">QBC42DRAFT_282400</name>
</gene>
<keyword evidence="5" id="KW-0808">Transferase</keyword>
<dbReference type="InterPro" id="IPR015421">
    <property type="entry name" value="PyrdxlP-dep_Trfase_major"/>
</dbReference>
<dbReference type="PANTHER" id="PTHR42735:SF4">
    <property type="entry name" value="PYRIDOXAL PHOSPHATE-DEPENDENT DECARBOXYLASE FAMILY PROTEIN"/>
    <property type="match status" value="1"/>
</dbReference>
<feature type="modified residue" description="N6-(pyridoxal phosphate)lysine" evidence="4">
    <location>
        <position position="449"/>
    </location>
</feature>
<dbReference type="AlphaFoldDB" id="A0AAV9HZL1"/>
<dbReference type="GO" id="GO:0016740">
    <property type="term" value="F:transferase activity"/>
    <property type="evidence" value="ECO:0007669"/>
    <property type="project" value="UniProtKB-KW"/>
</dbReference>
<protein>
    <submittedName>
        <fullName evidence="5">Pyridoxal phosphate-dependent transferase</fullName>
    </submittedName>
</protein>
<dbReference type="InterPro" id="IPR050477">
    <property type="entry name" value="GrpII_AminoAcid_Decarb"/>
</dbReference>
<evidence type="ECO:0000256" key="1">
    <source>
        <dbReference type="ARBA" id="ARBA00001933"/>
    </source>
</evidence>
<dbReference type="GO" id="GO:0030170">
    <property type="term" value="F:pyridoxal phosphate binding"/>
    <property type="evidence" value="ECO:0007669"/>
    <property type="project" value="InterPro"/>
</dbReference>
<evidence type="ECO:0000313" key="6">
    <source>
        <dbReference type="Proteomes" id="UP001321749"/>
    </source>
</evidence>
<reference evidence="5" key="2">
    <citation type="submission" date="2023-06" db="EMBL/GenBank/DDBJ databases">
        <authorList>
            <consortium name="Lawrence Berkeley National Laboratory"/>
            <person name="Mondo S.J."/>
            <person name="Hensen N."/>
            <person name="Bonometti L."/>
            <person name="Westerberg I."/>
            <person name="Brannstrom I.O."/>
            <person name="Guillou S."/>
            <person name="Cros-Aarteil S."/>
            <person name="Calhoun S."/>
            <person name="Haridas S."/>
            <person name="Kuo A."/>
            <person name="Pangilinan J."/>
            <person name="Riley R."/>
            <person name="Labutti K."/>
            <person name="Andreopoulos B."/>
            <person name="Lipzen A."/>
            <person name="Chen C."/>
            <person name="Yanf M."/>
            <person name="Daum C."/>
            <person name="Ng V."/>
            <person name="Clum A."/>
            <person name="Steindorff A."/>
            <person name="Ohm R."/>
            <person name="Martin F."/>
            <person name="Silar P."/>
            <person name="Natvig D."/>
            <person name="Lalanne C."/>
            <person name="Gautier V."/>
            <person name="Ament-Velasquez S.L."/>
            <person name="Kruys A."/>
            <person name="Hutchinson M.I."/>
            <person name="Powell A.J."/>
            <person name="Barry K."/>
            <person name="Miller A.N."/>
            <person name="Grigoriev I.V."/>
            <person name="Debuchy R."/>
            <person name="Gladieux P."/>
            <person name="Thoren M.H."/>
            <person name="Johannesson H."/>
        </authorList>
    </citation>
    <scope>NUCLEOTIDE SEQUENCE</scope>
    <source>
        <strain evidence="5">PSN324</strain>
    </source>
</reference>
<reference evidence="5" key="1">
    <citation type="journal article" date="2023" name="Mol. Phylogenet. Evol.">
        <title>Genome-scale phylogeny and comparative genomics of the fungal order Sordariales.</title>
        <authorList>
            <person name="Hensen N."/>
            <person name="Bonometti L."/>
            <person name="Westerberg I."/>
            <person name="Brannstrom I.O."/>
            <person name="Guillou S."/>
            <person name="Cros-Aarteil S."/>
            <person name="Calhoun S."/>
            <person name="Haridas S."/>
            <person name="Kuo A."/>
            <person name="Mondo S."/>
            <person name="Pangilinan J."/>
            <person name="Riley R."/>
            <person name="LaButti K."/>
            <person name="Andreopoulos B."/>
            <person name="Lipzen A."/>
            <person name="Chen C."/>
            <person name="Yan M."/>
            <person name="Daum C."/>
            <person name="Ng V."/>
            <person name="Clum A."/>
            <person name="Steindorff A."/>
            <person name="Ohm R.A."/>
            <person name="Martin F."/>
            <person name="Silar P."/>
            <person name="Natvig D.O."/>
            <person name="Lalanne C."/>
            <person name="Gautier V."/>
            <person name="Ament-Velasquez S.L."/>
            <person name="Kruys A."/>
            <person name="Hutchinson M.I."/>
            <person name="Powell A.J."/>
            <person name="Barry K."/>
            <person name="Miller A.N."/>
            <person name="Grigoriev I.V."/>
            <person name="Debuchy R."/>
            <person name="Gladieux P."/>
            <person name="Hiltunen Thoren M."/>
            <person name="Johannesson H."/>
        </authorList>
    </citation>
    <scope>NUCLEOTIDE SEQUENCE</scope>
    <source>
        <strain evidence="5">PSN324</strain>
    </source>
</reference>
<keyword evidence="6" id="KW-1185">Reference proteome</keyword>
<dbReference type="Proteomes" id="UP001321749">
    <property type="component" value="Unassembled WGS sequence"/>
</dbReference>
<dbReference type="InterPro" id="IPR002129">
    <property type="entry name" value="PyrdxlP-dep_de-COase"/>
</dbReference>
<dbReference type="GO" id="GO:0016830">
    <property type="term" value="F:carbon-carbon lyase activity"/>
    <property type="evidence" value="ECO:0007669"/>
    <property type="project" value="InterPro"/>
</dbReference>
<evidence type="ECO:0000313" key="5">
    <source>
        <dbReference type="EMBL" id="KAK4466322.1"/>
    </source>
</evidence>
<dbReference type="SUPFAM" id="SSF53383">
    <property type="entry name" value="PLP-dependent transferases"/>
    <property type="match status" value="1"/>
</dbReference>
<sequence length="1047" mass="115486">MAASQDKTHSVISSLFIGPRAENLGHFRDNITCLLDELEGARKRYFAQDAEDGYDFIPQAVQDTDEYKQSTARTALAVKQAARMLASHSIPFWSPRYQAHMCTDLTMPSMLGYFMTMLYNPNNVAIECSPLGIVAEIEVGEQLCELFGFNNKPNTANEPTAWGHITSGGTAANLESMWVARNLKFYPLSLRKAIDDPDGPLRFLPESFTVRTCQGRRKKFRELSTWELLNLQPKTILDIPERLQAEFGITPKWLDTALDPYNIQTIGKDVLQRHFEIEQEPQYFVASTKHNSWPKSAAILGLGSDNAVSVAVDNEARVDLAKLEHLLEERLAKQQAVLGVVAVMGSTEEGAVDPLRKILGLRKRFQARGLSFVVHGDAAWGGYFATMLPRAATGMPGPVDPSFVPHAGILAGRDGGADGIVPDLSLRVETQEDLFALRFCDSVTVDPHKAGYVPYPAGALTYRDGRIKNLMTWASPYLSQGSDANPGNYGLQGSKPGASAMATWLSNKCVGLSQDGYGALLSEACFTSARLSALWAALTTDSSSFICVPFNPIPSEKAGESREAQEEEKARIRSEILSKTNADILAADAARRPGEPKTLALLRALGSDLNINAFALNWRDKHGNLNKDVSEANYFMSRVVSRLSVENPEDEPTAVPLYLTSTVFEYRYYGECAQNFKRRLHLNAGSHEELMVLRNVAMSPLASYTDKGGFLNMLGATFTKVVNEEVEVMRARNDVSEDFHSFLTRGTEGKVFLCYRPMFQMAKHRRQIILEVEFVEPEDGKFYAQLKQNTEEELLFKTADKVDLQAELAKVEAGQSAVHLVGNLTNKSSGIIVSQTRVRITSVLKNRPIGRVAQDEDYPSGFMPFYLYGSTAVSDGPDAAPPPSQELHINHILTRSPNIVLSASITFTPDDPEPDRSPIPDSLLSAGCILTLEGIHEASMQPFPDVLPSPDRFFFRPGAEFAAKIYPDPRAAAESGKGLVDEAVSAGKVIATGKVVVREDAEVSVDVEKINRDPWSESEEDKISRWRERFGRIGKEIEQSTHQAGGR</sequence>
<dbReference type="EMBL" id="MU864932">
    <property type="protein sequence ID" value="KAK4466322.1"/>
    <property type="molecule type" value="Genomic_DNA"/>
</dbReference>